<dbReference type="Gene3D" id="3.30.565.10">
    <property type="entry name" value="Histidine kinase-like ATPase, C-terminal domain"/>
    <property type="match status" value="1"/>
</dbReference>
<evidence type="ECO:0000313" key="9">
    <source>
        <dbReference type="Proteomes" id="UP000244810"/>
    </source>
</evidence>
<dbReference type="InterPro" id="IPR003594">
    <property type="entry name" value="HATPase_dom"/>
</dbReference>
<feature type="domain" description="Histidine kinase" evidence="7">
    <location>
        <begin position="235"/>
        <end position="446"/>
    </location>
</feature>
<feature type="transmembrane region" description="Helical" evidence="6">
    <location>
        <begin position="161"/>
        <end position="184"/>
    </location>
</feature>
<feature type="transmembrane region" description="Helical" evidence="6">
    <location>
        <begin position="6"/>
        <end position="30"/>
    </location>
</feature>
<dbReference type="Pfam" id="PF02518">
    <property type="entry name" value="HATPase_c"/>
    <property type="match status" value="1"/>
</dbReference>
<dbReference type="PROSITE" id="PS50109">
    <property type="entry name" value="HIS_KIN"/>
    <property type="match status" value="1"/>
</dbReference>
<sequence>MTVTRGTFLSAVTILAFLILAAISMVWLVAVQRALQQELAESNLWAASQAERESLRFSLLLRSAEAAAEDRALQFEILFSRIDLLATNPQRAYFATIGQGAAVDRAMALLRSLDAAPVTEPDPDSARLAAELAEVSRGIAIATYLAERRTRFMLHDREHRATNLLTASVIGAVLAGLAMATLLIRRTRGLLRVRTELEAHQRQLERTIADRTVKLREALGAERRAKEVYRSFVVTVAHQFRTSLSIIHMTAQRQVRRPEGQIDAEMRLRFSKIVDAAERLERLIGGFLETAAFQKRDIEGKRSRVDFNAIASVAVAQTRATQPDRKIDCDFAADPLLLDGDAVLLEQVVLILLSNALKYSAPTGPVQVTTWKDGTLVRCSITDVGCGIPEEAMGAIFEPYYRAPNAHRFPGVGVGLSLAAQFVDLHGGRIDVTSTLGEGTTFSVCLQGWGSNPA</sequence>
<dbReference type="AlphaFoldDB" id="A0A2T7UMK8"/>
<dbReference type="InterPro" id="IPR004358">
    <property type="entry name" value="Sig_transdc_His_kin-like_C"/>
</dbReference>
<comment type="catalytic activity">
    <reaction evidence="1">
        <text>ATP + protein L-histidine = ADP + protein N-phospho-L-histidine.</text>
        <dbReference type="EC" id="2.7.13.3"/>
    </reaction>
</comment>
<dbReference type="InterPro" id="IPR005467">
    <property type="entry name" value="His_kinase_dom"/>
</dbReference>
<dbReference type="EC" id="2.7.13.3" evidence="2"/>
<protein>
    <recommendedName>
        <fullName evidence="2">histidine kinase</fullName>
        <ecNumber evidence="2">2.7.13.3</ecNumber>
    </recommendedName>
</protein>
<dbReference type="SMART" id="SM00387">
    <property type="entry name" value="HATPase_c"/>
    <property type="match status" value="1"/>
</dbReference>
<keyword evidence="6" id="KW-0472">Membrane</keyword>
<dbReference type="CDD" id="cd00075">
    <property type="entry name" value="HATPase"/>
    <property type="match status" value="1"/>
</dbReference>
<keyword evidence="6" id="KW-1133">Transmembrane helix</keyword>
<evidence type="ECO:0000256" key="6">
    <source>
        <dbReference type="SAM" id="Phobius"/>
    </source>
</evidence>
<dbReference type="GO" id="GO:0007234">
    <property type="term" value="P:osmosensory signaling via phosphorelay pathway"/>
    <property type="evidence" value="ECO:0007669"/>
    <property type="project" value="TreeGrafter"/>
</dbReference>
<accession>A0A2T7UMK8</accession>
<evidence type="ECO:0000256" key="5">
    <source>
        <dbReference type="ARBA" id="ARBA00022777"/>
    </source>
</evidence>
<dbReference type="InterPro" id="IPR050351">
    <property type="entry name" value="BphY/WalK/GraS-like"/>
</dbReference>
<dbReference type="Gene3D" id="1.10.287.130">
    <property type="match status" value="1"/>
</dbReference>
<dbReference type="PANTHER" id="PTHR42878">
    <property type="entry name" value="TWO-COMPONENT HISTIDINE KINASE"/>
    <property type="match status" value="1"/>
</dbReference>
<dbReference type="RefSeq" id="WP_107754850.1">
    <property type="nucleotide sequence ID" value="NZ_QBKF01000017.1"/>
</dbReference>
<dbReference type="CDD" id="cd00082">
    <property type="entry name" value="HisKA"/>
    <property type="match status" value="1"/>
</dbReference>
<dbReference type="GO" id="GO:0000156">
    <property type="term" value="F:phosphorelay response regulator activity"/>
    <property type="evidence" value="ECO:0007669"/>
    <property type="project" value="TreeGrafter"/>
</dbReference>
<keyword evidence="4" id="KW-0808">Transferase</keyword>
<dbReference type="Proteomes" id="UP000244810">
    <property type="component" value="Unassembled WGS sequence"/>
</dbReference>
<evidence type="ECO:0000256" key="3">
    <source>
        <dbReference type="ARBA" id="ARBA00022553"/>
    </source>
</evidence>
<evidence type="ECO:0000259" key="7">
    <source>
        <dbReference type="PROSITE" id="PS50109"/>
    </source>
</evidence>
<keyword evidence="3" id="KW-0597">Phosphoprotein</keyword>
<dbReference type="InterPro" id="IPR036097">
    <property type="entry name" value="HisK_dim/P_sf"/>
</dbReference>
<dbReference type="FunFam" id="3.30.565.10:FF:000006">
    <property type="entry name" value="Sensor histidine kinase WalK"/>
    <property type="match status" value="1"/>
</dbReference>
<evidence type="ECO:0000256" key="4">
    <source>
        <dbReference type="ARBA" id="ARBA00022679"/>
    </source>
</evidence>
<dbReference type="SUPFAM" id="SSF47384">
    <property type="entry name" value="Homodimeric domain of signal transducing histidine kinase"/>
    <property type="match status" value="1"/>
</dbReference>
<name>A0A2T7UMK8_9RHOB</name>
<dbReference type="PRINTS" id="PR00344">
    <property type="entry name" value="BCTRLSENSOR"/>
</dbReference>
<keyword evidence="5 8" id="KW-0418">Kinase</keyword>
<organism evidence="8 9">
    <name type="scientific">Pararhodobacter aggregans</name>
    <dbReference type="NCBI Taxonomy" id="404875"/>
    <lineage>
        <taxon>Bacteria</taxon>
        <taxon>Pseudomonadati</taxon>
        <taxon>Pseudomonadota</taxon>
        <taxon>Alphaproteobacteria</taxon>
        <taxon>Rhodobacterales</taxon>
        <taxon>Paracoccaceae</taxon>
        <taxon>Pararhodobacter</taxon>
    </lineage>
</organism>
<keyword evidence="9" id="KW-1185">Reference proteome</keyword>
<dbReference type="InterPro" id="IPR003661">
    <property type="entry name" value="HisK_dim/P_dom"/>
</dbReference>
<keyword evidence="6" id="KW-0812">Transmembrane</keyword>
<dbReference type="SUPFAM" id="SSF55874">
    <property type="entry name" value="ATPase domain of HSP90 chaperone/DNA topoisomerase II/histidine kinase"/>
    <property type="match status" value="1"/>
</dbReference>
<comment type="caution">
    <text evidence="8">The sequence shown here is derived from an EMBL/GenBank/DDBJ whole genome shotgun (WGS) entry which is preliminary data.</text>
</comment>
<reference evidence="8 9" key="1">
    <citation type="journal article" date="2011" name="Syst. Appl. Microbiol.">
        <title>Defluviimonas denitrificans gen. nov., sp. nov., and Pararhodobacter aggregans gen. nov., sp. nov., non-phototrophic Rhodobacteraceae from the biofilter of a marine aquaculture.</title>
        <authorList>
            <person name="Foesel B.U."/>
            <person name="Drake H.L."/>
            <person name="Schramm A."/>
        </authorList>
    </citation>
    <scope>NUCLEOTIDE SEQUENCE [LARGE SCALE GENOMIC DNA]</scope>
    <source>
        <strain evidence="8 9">D1-19</strain>
    </source>
</reference>
<dbReference type="GO" id="GO:0000155">
    <property type="term" value="F:phosphorelay sensor kinase activity"/>
    <property type="evidence" value="ECO:0007669"/>
    <property type="project" value="InterPro"/>
</dbReference>
<proteinExistence type="predicted"/>
<evidence type="ECO:0000256" key="2">
    <source>
        <dbReference type="ARBA" id="ARBA00012438"/>
    </source>
</evidence>
<dbReference type="PANTHER" id="PTHR42878:SF13">
    <property type="entry name" value="HISTIDINE KINASE"/>
    <property type="match status" value="1"/>
</dbReference>
<evidence type="ECO:0000313" key="8">
    <source>
        <dbReference type="EMBL" id="PVE45868.1"/>
    </source>
</evidence>
<dbReference type="InterPro" id="IPR036890">
    <property type="entry name" value="HATPase_C_sf"/>
</dbReference>
<dbReference type="EMBL" id="QDDR01000011">
    <property type="protein sequence ID" value="PVE45868.1"/>
    <property type="molecule type" value="Genomic_DNA"/>
</dbReference>
<dbReference type="GO" id="GO:0030295">
    <property type="term" value="F:protein kinase activator activity"/>
    <property type="evidence" value="ECO:0007669"/>
    <property type="project" value="TreeGrafter"/>
</dbReference>
<evidence type="ECO:0000256" key="1">
    <source>
        <dbReference type="ARBA" id="ARBA00000085"/>
    </source>
</evidence>
<gene>
    <name evidence="8" type="ORF">DDE23_18805</name>
</gene>
<dbReference type="OrthoDB" id="9815202at2"/>